<dbReference type="AlphaFoldDB" id="A0A4Q9LDC7"/>
<feature type="transmembrane region" description="Helical" evidence="1">
    <location>
        <begin position="174"/>
        <end position="197"/>
    </location>
</feature>
<keyword evidence="1" id="KW-1133">Transmembrane helix</keyword>
<protein>
    <submittedName>
        <fullName evidence="2">Uncharacterized protein</fullName>
    </submittedName>
</protein>
<name>A0A4Q9LDC7_9MICR</name>
<feature type="transmembrane region" description="Helical" evidence="1">
    <location>
        <begin position="125"/>
        <end position="142"/>
    </location>
</feature>
<feature type="transmembrane region" description="Helical" evidence="1">
    <location>
        <begin position="102"/>
        <end position="120"/>
    </location>
</feature>
<feature type="transmembrane region" description="Helical" evidence="1">
    <location>
        <begin position="217"/>
        <end position="243"/>
    </location>
</feature>
<keyword evidence="1" id="KW-0812">Transmembrane</keyword>
<gene>
    <name evidence="2" type="ORF">CWI36_0540p0030</name>
</gene>
<accession>A0A4Q9LDC7</accession>
<evidence type="ECO:0000313" key="3">
    <source>
        <dbReference type="Proteomes" id="UP000291404"/>
    </source>
</evidence>
<evidence type="ECO:0000256" key="1">
    <source>
        <dbReference type="SAM" id="Phobius"/>
    </source>
</evidence>
<keyword evidence="3" id="KW-1185">Reference proteome</keyword>
<proteinExistence type="predicted"/>
<feature type="transmembrane region" description="Helical" evidence="1">
    <location>
        <begin position="148"/>
        <end position="167"/>
    </location>
</feature>
<feature type="transmembrane region" description="Helical" evidence="1">
    <location>
        <begin position="36"/>
        <end position="60"/>
    </location>
</feature>
<sequence length="257" mass="30098">MSTEYKIGFPLNCLHLVKKIYSGTEKTILLIFINSISVYMMVLGVSTLFVSLSFLLNLYLFTEFRNLIIFIENSKNAKRLILKIVSLSIFTNYIESVKNHSIGFWISIFVLSFCISYMCLRIKKLILILSYLILISLIYKNFNFFDDIEFLETSMLLIIGVLGYFLYIYVYRYILALVFAVVGTVLSFVTFEELFVIAENSYEKFFEQFFSFTLEKIHNRMLISFVFTVILSYILQIVFYIMFIPSKKIDVADSGKK</sequence>
<evidence type="ECO:0000313" key="2">
    <source>
        <dbReference type="EMBL" id="TBU05979.1"/>
    </source>
</evidence>
<dbReference type="Proteomes" id="UP000291404">
    <property type="component" value="Unassembled WGS sequence"/>
</dbReference>
<dbReference type="EMBL" id="PITI01000540">
    <property type="protein sequence ID" value="TBU05979.1"/>
    <property type="molecule type" value="Genomic_DNA"/>
</dbReference>
<organism evidence="2 3">
    <name type="scientific">Hamiltosporidium magnivora</name>
    <dbReference type="NCBI Taxonomy" id="148818"/>
    <lineage>
        <taxon>Eukaryota</taxon>
        <taxon>Fungi</taxon>
        <taxon>Fungi incertae sedis</taxon>
        <taxon>Microsporidia</taxon>
        <taxon>Dubosqiidae</taxon>
        <taxon>Hamiltosporidium</taxon>
    </lineage>
</organism>
<comment type="caution">
    <text evidence="2">The sequence shown here is derived from an EMBL/GenBank/DDBJ whole genome shotgun (WGS) entry which is preliminary data.</text>
</comment>
<dbReference type="VEuPathDB" id="MicrosporidiaDB:CWI39_0237p0020"/>
<reference evidence="2 3" key="1">
    <citation type="submission" date="2017-12" db="EMBL/GenBank/DDBJ databases">
        <authorList>
            <person name="Pombert J.-F."/>
            <person name="Haag K.L."/>
            <person name="Ebert D."/>
        </authorList>
    </citation>
    <scope>NUCLEOTIDE SEQUENCE [LARGE SCALE GENOMIC DNA]</scope>
    <source>
        <strain evidence="2">BE-OM-2</strain>
    </source>
</reference>
<dbReference type="VEuPathDB" id="MicrosporidiaDB:CWI36_0540p0030"/>
<keyword evidence="1" id="KW-0472">Membrane</keyword>